<dbReference type="STRING" id="1423788.FC78_GL000944"/>
<organism evidence="2 3">
    <name type="scientific">Companilactobacillus bobalius DSM 19674</name>
    <dbReference type="NCBI Taxonomy" id="1423788"/>
    <lineage>
        <taxon>Bacteria</taxon>
        <taxon>Bacillati</taxon>
        <taxon>Bacillota</taxon>
        <taxon>Bacilli</taxon>
        <taxon>Lactobacillales</taxon>
        <taxon>Lactobacillaceae</taxon>
        <taxon>Companilactobacillus</taxon>
        <taxon>Companilactobacillus bobalius</taxon>
    </lineage>
</organism>
<reference evidence="2 3" key="1">
    <citation type="journal article" date="2015" name="Genome Announc.">
        <title>Expanding the biotechnology potential of lactobacilli through comparative genomics of 213 strains and associated genera.</title>
        <authorList>
            <person name="Sun Z."/>
            <person name="Harris H.M."/>
            <person name="McCann A."/>
            <person name="Guo C."/>
            <person name="Argimon S."/>
            <person name="Zhang W."/>
            <person name="Yang X."/>
            <person name="Jeffery I.B."/>
            <person name="Cooney J.C."/>
            <person name="Kagawa T.F."/>
            <person name="Liu W."/>
            <person name="Song Y."/>
            <person name="Salvetti E."/>
            <person name="Wrobel A."/>
            <person name="Rasinkangas P."/>
            <person name="Parkhill J."/>
            <person name="Rea M.C."/>
            <person name="O'Sullivan O."/>
            <person name="Ritari J."/>
            <person name="Douillard F.P."/>
            <person name="Paul Ross R."/>
            <person name="Yang R."/>
            <person name="Briner A.E."/>
            <person name="Felis G.E."/>
            <person name="de Vos W.M."/>
            <person name="Barrangou R."/>
            <person name="Klaenhammer T.R."/>
            <person name="Caufield P.W."/>
            <person name="Cui Y."/>
            <person name="Zhang H."/>
            <person name="O'Toole P.W."/>
        </authorList>
    </citation>
    <scope>NUCLEOTIDE SEQUENCE [LARGE SCALE GENOMIC DNA]</scope>
    <source>
        <strain evidence="2 3">DSM 19674</strain>
    </source>
</reference>
<evidence type="ECO:0000313" key="2">
    <source>
        <dbReference type="EMBL" id="KRK83941.1"/>
    </source>
</evidence>
<comment type="caution">
    <text evidence="2">The sequence shown here is derived from an EMBL/GenBank/DDBJ whole genome shotgun (WGS) entry which is preliminary data.</text>
</comment>
<keyword evidence="3" id="KW-1185">Reference proteome</keyword>
<sequence>MSLFWALLCGSLFGFNISKTLGIRIAIVVFGIVFIGHYLIVLPTIFNYWDSSDRFIRYNDKSNPFKRLLLMLIPKLNTYKVIDKKLIKSIQITGLPMTNDLLSSALFVATEGGFLYNLMVMMHYPVEVKLLLNNGQIINLNLSRDYVDHPAETIGKLKIFLNDFPPEKLDLSPKTKQLIY</sequence>
<evidence type="ECO:0000256" key="1">
    <source>
        <dbReference type="SAM" id="Phobius"/>
    </source>
</evidence>
<dbReference type="Proteomes" id="UP000051515">
    <property type="component" value="Unassembled WGS sequence"/>
</dbReference>
<keyword evidence="1" id="KW-0812">Transmembrane</keyword>
<keyword evidence="1" id="KW-1133">Transmembrane helix</keyword>
<dbReference type="PATRIC" id="fig|1423788.3.peg.971"/>
<proteinExistence type="predicted"/>
<keyword evidence="1" id="KW-0472">Membrane</keyword>
<protein>
    <submittedName>
        <fullName evidence="2">Uncharacterized protein</fullName>
    </submittedName>
</protein>
<dbReference type="EMBL" id="AZDY01000029">
    <property type="protein sequence ID" value="KRK83941.1"/>
    <property type="molecule type" value="Genomic_DNA"/>
</dbReference>
<gene>
    <name evidence="2" type="ORF">FC78_GL000944</name>
</gene>
<evidence type="ECO:0000313" key="3">
    <source>
        <dbReference type="Proteomes" id="UP000051515"/>
    </source>
</evidence>
<feature type="transmembrane region" description="Helical" evidence="1">
    <location>
        <begin position="24"/>
        <end position="49"/>
    </location>
</feature>
<name>A0A0R1KKW0_9LACO</name>
<accession>A0A0R1KKW0</accession>
<dbReference type="AlphaFoldDB" id="A0A0R1KKW0"/>
<dbReference type="OrthoDB" id="2320004at2"/>